<keyword evidence="1" id="KW-1133">Transmembrane helix</keyword>
<keyword evidence="1" id="KW-0472">Membrane</keyword>
<feature type="transmembrane region" description="Helical" evidence="1">
    <location>
        <begin position="46"/>
        <end position="65"/>
    </location>
</feature>
<gene>
    <name evidence="2" type="ORF">GCM10017781_39560</name>
</gene>
<sequence length="89" mass="9252">MTGDDMTDHDLDTLFAQARALTPADEGAAGRFLAGHRQRRSRQRTLWAGGASALLAAAVVTGVLVGHPDTLLPASAAYDAYQSAAGDGW</sequence>
<proteinExistence type="predicted"/>
<dbReference type="Proteomes" id="UP000619376">
    <property type="component" value="Unassembled WGS sequence"/>
</dbReference>
<comment type="caution">
    <text evidence="2">The sequence shown here is derived from an EMBL/GenBank/DDBJ whole genome shotgun (WGS) entry which is preliminary data.</text>
</comment>
<dbReference type="EMBL" id="BNAJ01000013">
    <property type="protein sequence ID" value="GHF59364.1"/>
    <property type="molecule type" value="Genomic_DNA"/>
</dbReference>
<accession>A0ABQ3JW14</accession>
<evidence type="ECO:0000313" key="3">
    <source>
        <dbReference type="Proteomes" id="UP000619376"/>
    </source>
</evidence>
<name>A0ABQ3JW14_9DEIO</name>
<organism evidence="2 3">
    <name type="scientific">Deinococcus metalli</name>
    <dbReference type="NCBI Taxonomy" id="1141878"/>
    <lineage>
        <taxon>Bacteria</taxon>
        <taxon>Thermotogati</taxon>
        <taxon>Deinococcota</taxon>
        <taxon>Deinococci</taxon>
        <taxon>Deinococcales</taxon>
        <taxon>Deinococcaceae</taxon>
        <taxon>Deinococcus</taxon>
    </lineage>
</organism>
<keyword evidence="1" id="KW-0812">Transmembrane</keyword>
<keyword evidence="3" id="KW-1185">Reference proteome</keyword>
<reference evidence="3" key="1">
    <citation type="journal article" date="2019" name="Int. J. Syst. Evol. Microbiol.">
        <title>The Global Catalogue of Microorganisms (GCM) 10K type strain sequencing project: providing services to taxonomists for standard genome sequencing and annotation.</title>
        <authorList>
            <consortium name="The Broad Institute Genomics Platform"/>
            <consortium name="The Broad Institute Genome Sequencing Center for Infectious Disease"/>
            <person name="Wu L."/>
            <person name="Ma J."/>
        </authorList>
    </citation>
    <scope>NUCLEOTIDE SEQUENCE [LARGE SCALE GENOMIC DNA]</scope>
    <source>
        <strain evidence="3">CGMCC 1.18437</strain>
    </source>
</reference>
<evidence type="ECO:0000256" key="1">
    <source>
        <dbReference type="SAM" id="Phobius"/>
    </source>
</evidence>
<protein>
    <recommendedName>
        <fullName evidence="4">DUF3040 domain-containing protein</fullName>
    </recommendedName>
</protein>
<evidence type="ECO:0000313" key="2">
    <source>
        <dbReference type="EMBL" id="GHF59364.1"/>
    </source>
</evidence>
<evidence type="ECO:0008006" key="4">
    <source>
        <dbReference type="Google" id="ProtNLM"/>
    </source>
</evidence>